<proteinExistence type="predicted"/>
<keyword evidence="3" id="KW-1185">Reference proteome</keyword>
<accession>A0A6A6Y183</accession>
<dbReference type="EMBL" id="MU003729">
    <property type="protein sequence ID" value="KAF2801577.1"/>
    <property type="molecule type" value="Genomic_DNA"/>
</dbReference>
<evidence type="ECO:0000313" key="3">
    <source>
        <dbReference type="Proteomes" id="UP000504636"/>
    </source>
</evidence>
<dbReference type="AlphaFoldDB" id="A0A6A6Y183"/>
<evidence type="ECO:0000256" key="1">
    <source>
        <dbReference type="SAM" id="MobiDB-lite"/>
    </source>
</evidence>
<dbReference type="RefSeq" id="XP_033568541.1">
    <property type="nucleotide sequence ID" value="XM_033713422.1"/>
</dbReference>
<evidence type="ECO:0000313" key="4">
    <source>
        <dbReference type="RefSeq" id="XP_033568541.1"/>
    </source>
</evidence>
<reference evidence="4" key="2">
    <citation type="submission" date="2020-04" db="EMBL/GenBank/DDBJ databases">
        <authorList>
            <consortium name="NCBI Genome Project"/>
        </authorList>
    </citation>
    <scope>NUCLEOTIDE SEQUENCE</scope>
    <source>
        <strain evidence="4">CBS 304.34</strain>
    </source>
</reference>
<protein>
    <submittedName>
        <fullName evidence="2 4">Uncharacterized protein</fullName>
    </submittedName>
</protein>
<feature type="compositionally biased region" description="Basic and acidic residues" evidence="1">
    <location>
        <begin position="11"/>
        <end position="27"/>
    </location>
</feature>
<sequence length="81" mass="9198">MSDRTQPWKAWLDKEKEEKEKNPEAASKKPCLTWEPTPEDPSLKPWLAWNPNIDNGDVDPNKKIIKTHVMGGCSTPSKKLG</sequence>
<dbReference type="Proteomes" id="UP000504636">
    <property type="component" value="Unplaced"/>
</dbReference>
<evidence type="ECO:0000313" key="2">
    <source>
        <dbReference type="EMBL" id="KAF2801577.1"/>
    </source>
</evidence>
<organism evidence="2">
    <name type="scientific">Mytilinidion resinicola</name>
    <dbReference type="NCBI Taxonomy" id="574789"/>
    <lineage>
        <taxon>Eukaryota</taxon>
        <taxon>Fungi</taxon>
        <taxon>Dikarya</taxon>
        <taxon>Ascomycota</taxon>
        <taxon>Pezizomycotina</taxon>
        <taxon>Dothideomycetes</taxon>
        <taxon>Pleosporomycetidae</taxon>
        <taxon>Mytilinidiales</taxon>
        <taxon>Mytilinidiaceae</taxon>
        <taxon>Mytilinidion</taxon>
    </lineage>
</organism>
<feature type="region of interest" description="Disordered" evidence="1">
    <location>
        <begin position="1"/>
        <end position="45"/>
    </location>
</feature>
<name>A0A6A6Y183_9PEZI</name>
<reference evidence="4" key="3">
    <citation type="submission" date="2025-04" db="UniProtKB">
        <authorList>
            <consortium name="RefSeq"/>
        </authorList>
    </citation>
    <scope>IDENTIFICATION</scope>
    <source>
        <strain evidence="4">CBS 304.34</strain>
    </source>
</reference>
<gene>
    <name evidence="2 4" type="ORF">BDZ99DRAFT_219482</name>
</gene>
<dbReference type="OrthoDB" id="10349010at2759"/>
<dbReference type="GeneID" id="54454315"/>
<reference evidence="2 4" key="1">
    <citation type="journal article" date="2020" name="Stud. Mycol.">
        <title>101 Dothideomycetes genomes: a test case for predicting lifestyles and emergence of pathogens.</title>
        <authorList>
            <person name="Haridas S."/>
            <person name="Albert R."/>
            <person name="Binder M."/>
            <person name="Bloem J."/>
            <person name="Labutti K."/>
            <person name="Salamov A."/>
            <person name="Andreopoulos B."/>
            <person name="Baker S."/>
            <person name="Barry K."/>
            <person name="Bills G."/>
            <person name="Bluhm B."/>
            <person name="Cannon C."/>
            <person name="Castanera R."/>
            <person name="Culley D."/>
            <person name="Daum C."/>
            <person name="Ezra D."/>
            <person name="Gonzalez J."/>
            <person name="Henrissat B."/>
            <person name="Kuo A."/>
            <person name="Liang C."/>
            <person name="Lipzen A."/>
            <person name="Lutzoni F."/>
            <person name="Magnuson J."/>
            <person name="Mondo S."/>
            <person name="Nolan M."/>
            <person name="Ohm R."/>
            <person name="Pangilinan J."/>
            <person name="Park H.-J."/>
            <person name="Ramirez L."/>
            <person name="Alfaro M."/>
            <person name="Sun H."/>
            <person name="Tritt A."/>
            <person name="Yoshinaga Y."/>
            <person name="Zwiers L.-H."/>
            <person name="Turgeon B."/>
            <person name="Goodwin S."/>
            <person name="Spatafora J."/>
            <person name="Crous P."/>
            <person name="Grigoriev I."/>
        </authorList>
    </citation>
    <scope>NUCLEOTIDE SEQUENCE</scope>
    <source>
        <strain evidence="2 4">CBS 304.34</strain>
    </source>
</reference>